<name>F4LNE9_TREBD</name>
<dbReference type="RefSeq" id="WP_013759608.1">
    <property type="nucleotide sequence ID" value="NC_015500.1"/>
</dbReference>
<dbReference type="Pfam" id="PF04316">
    <property type="entry name" value="FlgM"/>
    <property type="match status" value="1"/>
</dbReference>
<dbReference type="EMBL" id="CP002696">
    <property type="protein sequence ID" value="AEE17907.1"/>
    <property type="molecule type" value="Genomic_DNA"/>
</dbReference>
<proteinExistence type="predicted"/>
<dbReference type="AlphaFoldDB" id="F4LNE9"/>
<dbReference type="STRING" id="906968.Trebr_2501"/>
<evidence type="ECO:0000313" key="3">
    <source>
        <dbReference type="Proteomes" id="UP000006546"/>
    </source>
</evidence>
<sequence length="95" mass="10178">MMIDKLGGINPLNNVQSSHRTAAKASVSSGVDSISVSKEAQEMAEAYYLSEIAAETPDVRSDLVAQVKEKIQDPSYINSAVIDSVADRIMTSYGI</sequence>
<dbReference type="InterPro" id="IPR035890">
    <property type="entry name" value="Anti-sigma-28_factor_FlgM_sf"/>
</dbReference>
<dbReference type="eggNOG" id="ENOG5031CXM">
    <property type="taxonomic scope" value="Bacteria"/>
</dbReference>
<protein>
    <submittedName>
        <fullName evidence="2">Flagellar biosynthesis anti-sigma factor protein FlgM</fullName>
    </submittedName>
</protein>
<reference evidence="3" key="1">
    <citation type="submission" date="2011-04" db="EMBL/GenBank/DDBJ databases">
        <title>The complete genome of Treponema brennaborense DSM 12168.</title>
        <authorList>
            <person name="Lucas S."/>
            <person name="Han J."/>
            <person name="Lapidus A."/>
            <person name="Bruce D."/>
            <person name="Goodwin L."/>
            <person name="Pitluck S."/>
            <person name="Peters L."/>
            <person name="Kyrpides N."/>
            <person name="Mavromatis K."/>
            <person name="Ivanova N."/>
            <person name="Mikhailova N."/>
            <person name="Pagani I."/>
            <person name="Teshima H."/>
            <person name="Detter J.C."/>
            <person name="Tapia R."/>
            <person name="Han C."/>
            <person name="Land M."/>
            <person name="Hauser L."/>
            <person name="Markowitz V."/>
            <person name="Cheng J.-F."/>
            <person name="Hugenholtz P."/>
            <person name="Woyke T."/>
            <person name="Wu D."/>
            <person name="Gronow S."/>
            <person name="Wellnitz S."/>
            <person name="Brambilla E."/>
            <person name="Klenk H.-P."/>
            <person name="Eisen J.A."/>
        </authorList>
    </citation>
    <scope>NUCLEOTIDE SEQUENCE [LARGE SCALE GENOMIC DNA]</scope>
    <source>
        <strain evidence="3">DSM 12168 / CIP 105900 / DD5/3</strain>
    </source>
</reference>
<keyword evidence="3" id="KW-1185">Reference proteome</keyword>
<dbReference type="Proteomes" id="UP000006546">
    <property type="component" value="Chromosome"/>
</dbReference>
<dbReference type="KEGG" id="tbe:Trebr_2501"/>
<dbReference type="SUPFAM" id="SSF101498">
    <property type="entry name" value="Anti-sigma factor FlgM"/>
    <property type="match status" value="1"/>
</dbReference>
<organism evidence="2 3">
    <name type="scientific">Treponema brennaborense (strain DSM 12168 / CIP 105900 / DD5/3)</name>
    <dbReference type="NCBI Taxonomy" id="906968"/>
    <lineage>
        <taxon>Bacteria</taxon>
        <taxon>Pseudomonadati</taxon>
        <taxon>Spirochaetota</taxon>
        <taxon>Spirochaetia</taxon>
        <taxon>Spirochaetales</taxon>
        <taxon>Treponemataceae</taxon>
        <taxon>Treponema</taxon>
    </lineage>
</organism>
<dbReference type="HOGENOM" id="CLU_184596_0_0_12"/>
<gene>
    <name evidence="2" type="ordered locus">Trebr_2501</name>
</gene>
<evidence type="ECO:0000259" key="1">
    <source>
        <dbReference type="Pfam" id="PF04316"/>
    </source>
</evidence>
<evidence type="ECO:0000313" key="2">
    <source>
        <dbReference type="EMBL" id="AEE17907.1"/>
    </source>
</evidence>
<dbReference type="InterPro" id="IPR031316">
    <property type="entry name" value="FlgM_C"/>
</dbReference>
<keyword evidence="2" id="KW-0282">Flagellum</keyword>
<accession>F4LNE9</accession>
<dbReference type="OrthoDB" id="361428at2"/>
<keyword evidence="2" id="KW-0966">Cell projection</keyword>
<keyword evidence="2" id="KW-0969">Cilium</keyword>
<feature type="domain" description="Anti-sigma-28 factor FlgM C-terminal" evidence="1">
    <location>
        <begin position="32"/>
        <end position="90"/>
    </location>
</feature>